<sequence>MISFILTAKRLLDALWKSFKNPVFQSLFVTLVLIVLSGTLFYSKVEGWAMIDAIYFAVVSLIPTGVETGLRPVTELGKIFTMMYLIVRVGIMIGLIGVIAKAVIRFEAKEKIGRGNR</sequence>
<evidence type="ECO:0000256" key="1">
    <source>
        <dbReference type="SAM" id="Phobius"/>
    </source>
</evidence>
<feature type="transmembrane region" description="Helical" evidence="1">
    <location>
        <begin position="23"/>
        <end position="42"/>
    </location>
</feature>
<evidence type="ECO:0000259" key="2">
    <source>
        <dbReference type="Pfam" id="PF07885"/>
    </source>
</evidence>
<feature type="transmembrane region" description="Helical" evidence="1">
    <location>
        <begin position="82"/>
        <end position="104"/>
    </location>
</feature>
<dbReference type="Proteomes" id="UP000681870">
    <property type="component" value="Unassembled WGS sequence"/>
</dbReference>
<name>A0ABS5MEE7_9BACI</name>
<dbReference type="InterPro" id="IPR013099">
    <property type="entry name" value="K_chnl_dom"/>
</dbReference>
<feature type="domain" description="Potassium channel" evidence="2">
    <location>
        <begin position="30"/>
        <end position="104"/>
    </location>
</feature>
<keyword evidence="3" id="KW-0407">Ion channel</keyword>
<keyword evidence="1" id="KW-0472">Membrane</keyword>
<dbReference type="GO" id="GO:0034220">
    <property type="term" value="P:monoatomic ion transmembrane transport"/>
    <property type="evidence" value="ECO:0007669"/>
    <property type="project" value="UniProtKB-KW"/>
</dbReference>
<organism evidence="3 4">
    <name type="scientific">Ornithinibacillus massiliensis</name>
    <dbReference type="NCBI Taxonomy" id="1944633"/>
    <lineage>
        <taxon>Bacteria</taxon>
        <taxon>Bacillati</taxon>
        <taxon>Bacillota</taxon>
        <taxon>Bacilli</taxon>
        <taxon>Bacillales</taxon>
        <taxon>Bacillaceae</taxon>
        <taxon>Ornithinibacillus</taxon>
    </lineage>
</organism>
<evidence type="ECO:0000313" key="3">
    <source>
        <dbReference type="EMBL" id="MBS3680712.1"/>
    </source>
</evidence>
<comment type="caution">
    <text evidence="3">The sequence shown here is derived from an EMBL/GenBank/DDBJ whole genome shotgun (WGS) entry which is preliminary data.</text>
</comment>
<keyword evidence="3" id="KW-0813">Transport</keyword>
<dbReference type="Pfam" id="PF07885">
    <property type="entry name" value="Ion_trans_2"/>
    <property type="match status" value="1"/>
</dbReference>
<gene>
    <name evidence="3" type="ORF">KGF86_10835</name>
</gene>
<accession>A0ABS5MEE7</accession>
<dbReference type="Gene3D" id="1.10.287.70">
    <property type="match status" value="1"/>
</dbReference>
<reference evidence="3 4" key="1">
    <citation type="submission" date="2021-05" db="EMBL/GenBank/DDBJ databases">
        <title>Ornithinibacillus massiliensis sp. nov.</title>
        <authorList>
            <person name="Iwaza R."/>
            <person name="Lagier J.-C."/>
            <person name="Raoult D."/>
        </authorList>
    </citation>
    <scope>NUCLEOTIDE SEQUENCE [LARGE SCALE GENOMIC DNA]</scope>
    <source>
        <strain evidence="3 4">Marseille-P3601</strain>
    </source>
</reference>
<keyword evidence="4" id="KW-1185">Reference proteome</keyword>
<dbReference type="EMBL" id="JAGXBY010000003">
    <property type="protein sequence ID" value="MBS3680712.1"/>
    <property type="molecule type" value="Genomic_DNA"/>
</dbReference>
<dbReference type="SUPFAM" id="SSF81324">
    <property type="entry name" value="Voltage-gated potassium channels"/>
    <property type="match status" value="1"/>
</dbReference>
<keyword evidence="1" id="KW-1133">Transmembrane helix</keyword>
<evidence type="ECO:0000313" key="4">
    <source>
        <dbReference type="Proteomes" id="UP000681870"/>
    </source>
</evidence>
<keyword evidence="1" id="KW-0812">Transmembrane</keyword>
<proteinExistence type="predicted"/>
<keyword evidence="3" id="KW-0406">Ion transport</keyword>
<protein>
    <submittedName>
        <fullName evidence="3">Two pore domain potassium channel family protein</fullName>
    </submittedName>
</protein>